<protein>
    <submittedName>
        <fullName evidence="2">Uncharacterized protein</fullName>
    </submittedName>
</protein>
<keyword evidence="3" id="KW-1185">Reference proteome</keyword>
<organism evidence="2 3">
    <name type="scientific">Trichonephila clavata</name>
    <name type="common">Joro spider</name>
    <name type="synonym">Nephila clavata</name>
    <dbReference type="NCBI Taxonomy" id="2740835"/>
    <lineage>
        <taxon>Eukaryota</taxon>
        <taxon>Metazoa</taxon>
        <taxon>Ecdysozoa</taxon>
        <taxon>Arthropoda</taxon>
        <taxon>Chelicerata</taxon>
        <taxon>Arachnida</taxon>
        <taxon>Araneae</taxon>
        <taxon>Araneomorphae</taxon>
        <taxon>Entelegynae</taxon>
        <taxon>Araneoidea</taxon>
        <taxon>Nephilidae</taxon>
        <taxon>Trichonephila</taxon>
    </lineage>
</organism>
<feature type="coiled-coil region" evidence="1">
    <location>
        <begin position="88"/>
        <end position="122"/>
    </location>
</feature>
<dbReference type="EMBL" id="BMAO01012905">
    <property type="protein sequence ID" value="GFQ84816.1"/>
    <property type="molecule type" value="Genomic_DNA"/>
</dbReference>
<keyword evidence="1" id="KW-0175">Coiled coil</keyword>
<comment type="caution">
    <text evidence="2">The sequence shown here is derived from an EMBL/GenBank/DDBJ whole genome shotgun (WGS) entry which is preliminary data.</text>
</comment>
<feature type="coiled-coil region" evidence="1">
    <location>
        <begin position="167"/>
        <end position="194"/>
    </location>
</feature>
<name>A0A8X6KUJ2_TRICU</name>
<dbReference type="AlphaFoldDB" id="A0A8X6KUJ2"/>
<evidence type="ECO:0000256" key="1">
    <source>
        <dbReference type="SAM" id="Coils"/>
    </source>
</evidence>
<gene>
    <name evidence="2" type="ORF">TNCT_344901</name>
</gene>
<sequence length="323" mass="37269">MKKSRRCPQCKEPVDSEKMLELSTNFQSDSIDPSDYPNHFENDFDELKANFEKMNLKSMQDKIKECQSYAVEMEKTVDHLFQPESLITSQRMQTLVNLEEDLEKLKKENQDLHQEIEDLNDAKTFLTFCQDEAENLLCLHDGKKYLKNEKSIPYKMALYCTAVKSRFENEKKIIKELEHQILDLHERLNVTEQNVQHVKSINDSYDSRVKSTRSNIAKLLQQNLDVIPTSALHDDFADDSNEFPECPDPVLGINYQASGKNKVEIALLDPDMDQPLPIDQQIQGDRECSSVLGYIKSDGDMSVIVGPQRYKNGSIPKLRFILT</sequence>
<dbReference type="Proteomes" id="UP000887116">
    <property type="component" value="Unassembled WGS sequence"/>
</dbReference>
<proteinExistence type="predicted"/>
<reference evidence="2" key="1">
    <citation type="submission" date="2020-07" db="EMBL/GenBank/DDBJ databases">
        <title>Multicomponent nature underlies the extraordinary mechanical properties of spider dragline silk.</title>
        <authorList>
            <person name="Kono N."/>
            <person name="Nakamura H."/>
            <person name="Mori M."/>
            <person name="Yoshida Y."/>
            <person name="Ohtoshi R."/>
            <person name="Malay A.D."/>
            <person name="Moran D.A.P."/>
            <person name="Tomita M."/>
            <person name="Numata K."/>
            <person name="Arakawa K."/>
        </authorList>
    </citation>
    <scope>NUCLEOTIDE SEQUENCE</scope>
</reference>
<evidence type="ECO:0000313" key="2">
    <source>
        <dbReference type="EMBL" id="GFQ84816.1"/>
    </source>
</evidence>
<accession>A0A8X6KUJ2</accession>
<evidence type="ECO:0000313" key="3">
    <source>
        <dbReference type="Proteomes" id="UP000887116"/>
    </source>
</evidence>